<feature type="transmembrane region" description="Helical" evidence="1">
    <location>
        <begin position="211"/>
        <end position="229"/>
    </location>
</feature>
<dbReference type="Pfam" id="PF13962">
    <property type="entry name" value="PGG"/>
    <property type="match status" value="1"/>
</dbReference>
<organism evidence="3 4">
    <name type="scientific">Morus notabilis</name>
    <dbReference type="NCBI Taxonomy" id="981085"/>
    <lineage>
        <taxon>Eukaryota</taxon>
        <taxon>Viridiplantae</taxon>
        <taxon>Streptophyta</taxon>
        <taxon>Embryophyta</taxon>
        <taxon>Tracheophyta</taxon>
        <taxon>Spermatophyta</taxon>
        <taxon>Magnoliopsida</taxon>
        <taxon>eudicotyledons</taxon>
        <taxon>Gunneridae</taxon>
        <taxon>Pentapetalae</taxon>
        <taxon>rosids</taxon>
        <taxon>fabids</taxon>
        <taxon>Rosales</taxon>
        <taxon>Moraceae</taxon>
        <taxon>Moreae</taxon>
        <taxon>Morus</taxon>
    </lineage>
</organism>
<accession>W9SBP4</accession>
<reference evidence="4" key="1">
    <citation type="submission" date="2013-01" db="EMBL/GenBank/DDBJ databases">
        <title>Draft Genome Sequence of a Mulberry Tree, Morus notabilis C.K. Schneid.</title>
        <authorList>
            <person name="He N."/>
            <person name="Zhao S."/>
        </authorList>
    </citation>
    <scope>NUCLEOTIDE SEQUENCE</scope>
</reference>
<feature type="transmembrane region" description="Helical" evidence="1">
    <location>
        <begin position="96"/>
        <end position="116"/>
    </location>
</feature>
<proteinExistence type="predicted"/>
<feature type="domain" description="PGG" evidence="2">
    <location>
        <begin position="88"/>
        <end position="200"/>
    </location>
</feature>
<protein>
    <recommendedName>
        <fullName evidence="2">PGG domain-containing protein</fullName>
    </recommendedName>
</protein>
<dbReference type="STRING" id="981085.W9SBP4"/>
<dbReference type="AlphaFoldDB" id="W9SBP4"/>
<name>W9SBP4_9ROSA</name>
<dbReference type="PANTHER" id="PTHR24177">
    <property type="entry name" value="CASKIN"/>
    <property type="match status" value="1"/>
</dbReference>
<dbReference type="Proteomes" id="UP000030645">
    <property type="component" value="Unassembled WGS sequence"/>
</dbReference>
<dbReference type="eggNOG" id="KOG0504">
    <property type="taxonomic scope" value="Eukaryota"/>
</dbReference>
<gene>
    <name evidence="3" type="ORF">L484_018529</name>
</gene>
<dbReference type="GO" id="GO:0016020">
    <property type="term" value="C:membrane"/>
    <property type="evidence" value="ECO:0007669"/>
    <property type="project" value="TreeGrafter"/>
</dbReference>
<evidence type="ECO:0000313" key="3">
    <source>
        <dbReference type="EMBL" id="EXC24815.1"/>
    </source>
</evidence>
<keyword evidence="1" id="KW-1133">Transmembrane helix</keyword>
<evidence type="ECO:0000313" key="4">
    <source>
        <dbReference type="Proteomes" id="UP000030645"/>
    </source>
</evidence>
<keyword evidence="1" id="KW-0472">Membrane</keyword>
<dbReference type="PANTHER" id="PTHR24177:SF292">
    <property type="entry name" value="ANKYRIN REPEAT FAMILY PROTEIN-RELATED"/>
    <property type="match status" value="1"/>
</dbReference>
<sequence length="256" mass="27998">MPLLQLFHIGHAFATMSRTFHSTSENVFAKRQSYGTSPIEITRLIGVITSEVKKTLPAFYMDLTNAYEKTPQEIFDGRHNELLNQGLKWIKTATEAGFIIAGINASSIAVTAFIGMPGGYDSGRPHFLREVDFDMFVLADITSFAFTVAALAIFWSIKATHSTGYAVIKKSHPRLTIGTTLILFAMIMTMTALGAGLSRVLQQKDTHKHNILSWSSIAILSVGGVLEFFDNGFPPMEGLSTSLANSIVHTPPPETS</sequence>
<evidence type="ECO:0000256" key="1">
    <source>
        <dbReference type="SAM" id="Phobius"/>
    </source>
</evidence>
<keyword evidence="1" id="KW-0812">Transmembrane</keyword>
<dbReference type="InterPro" id="IPR026961">
    <property type="entry name" value="PGG_dom"/>
</dbReference>
<feature type="transmembrane region" description="Helical" evidence="1">
    <location>
        <begin position="175"/>
        <end position="199"/>
    </location>
</feature>
<dbReference type="EMBL" id="KE346034">
    <property type="protein sequence ID" value="EXC24815.1"/>
    <property type="molecule type" value="Genomic_DNA"/>
</dbReference>
<keyword evidence="4" id="KW-1185">Reference proteome</keyword>
<feature type="transmembrane region" description="Helical" evidence="1">
    <location>
        <begin position="136"/>
        <end position="155"/>
    </location>
</feature>
<evidence type="ECO:0000259" key="2">
    <source>
        <dbReference type="Pfam" id="PF13962"/>
    </source>
</evidence>